<comment type="caution">
    <text evidence="1">The sequence shown here is derived from an EMBL/GenBank/DDBJ whole genome shotgun (WGS) entry which is preliminary data.</text>
</comment>
<keyword evidence="2" id="KW-1185">Reference proteome</keyword>
<protein>
    <submittedName>
        <fullName evidence="1">7739_t:CDS:1</fullName>
    </submittedName>
</protein>
<organism evidence="1 2">
    <name type="scientific">Racocetra fulgida</name>
    <dbReference type="NCBI Taxonomy" id="60492"/>
    <lineage>
        <taxon>Eukaryota</taxon>
        <taxon>Fungi</taxon>
        <taxon>Fungi incertae sedis</taxon>
        <taxon>Mucoromycota</taxon>
        <taxon>Glomeromycotina</taxon>
        <taxon>Glomeromycetes</taxon>
        <taxon>Diversisporales</taxon>
        <taxon>Gigasporaceae</taxon>
        <taxon>Racocetra</taxon>
    </lineage>
</organism>
<sequence>SEKGVPPLQPMRIDSQTSVYRSRDKEILETLMALIGVFVA</sequence>
<evidence type="ECO:0000313" key="1">
    <source>
        <dbReference type="EMBL" id="CAG8761457.1"/>
    </source>
</evidence>
<accession>A0A9N9J314</accession>
<reference evidence="1" key="1">
    <citation type="submission" date="2021-06" db="EMBL/GenBank/DDBJ databases">
        <authorList>
            <person name="Kallberg Y."/>
            <person name="Tangrot J."/>
            <person name="Rosling A."/>
        </authorList>
    </citation>
    <scope>NUCLEOTIDE SEQUENCE</scope>
    <source>
        <strain evidence="1">IN212</strain>
    </source>
</reference>
<dbReference type="EMBL" id="CAJVPZ010041337">
    <property type="protein sequence ID" value="CAG8761457.1"/>
    <property type="molecule type" value="Genomic_DNA"/>
</dbReference>
<gene>
    <name evidence="1" type="ORF">RFULGI_LOCUS14343</name>
</gene>
<evidence type="ECO:0000313" key="2">
    <source>
        <dbReference type="Proteomes" id="UP000789396"/>
    </source>
</evidence>
<name>A0A9N9J314_9GLOM</name>
<dbReference type="Proteomes" id="UP000789396">
    <property type="component" value="Unassembled WGS sequence"/>
</dbReference>
<feature type="non-terminal residue" evidence="1">
    <location>
        <position position="40"/>
    </location>
</feature>
<feature type="non-terminal residue" evidence="1">
    <location>
        <position position="1"/>
    </location>
</feature>
<dbReference type="AlphaFoldDB" id="A0A9N9J314"/>
<proteinExistence type="predicted"/>